<evidence type="ECO:0000313" key="3">
    <source>
        <dbReference type="EMBL" id="MFD0871330.1"/>
    </source>
</evidence>
<dbReference type="RefSeq" id="WP_144939507.1">
    <property type="nucleotide sequence ID" value="NZ_JBHTIU010000078.1"/>
</dbReference>
<dbReference type="Gene3D" id="1.10.260.40">
    <property type="entry name" value="lambda repressor-like DNA-binding domains"/>
    <property type="match status" value="1"/>
</dbReference>
<dbReference type="PANTHER" id="PTHR46558:SF11">
    <property type="entry name" value="HTH-TYPE TRANSCRIPTIONAL REGULATOR XRE"/>
    <property type="match status" value="1"/>
</dbReference>
<evidence type="ECO:0000256" key="1">
    <source>
        <dbReference type="ARBA" id="ARBA00023125"/>
    </source>
</evidence>
<dbReference type="PANTHER" id="PTHR46558">
    <property type="entry name" value="TRACRIPTIONAL REGULATORY PROTEIN-RELATED-RELATED"/>
    <property type="match status" value="1"/>
</dbReference>
<evidence type="ECO:0000259" key="2">
    <source>
        <dbReference type="PROSITE" id="PS50943"/>
    </source>
</evidence>
<proteinExistence type="predicted"/>
<reference evidence="4" key="1">
    <citation type="journal article" date="2019" name="Int. J. Syst. Evol. Microbiol.">
        <title>The Global Catalogue of Microorganisms (GCM) 10K type strain sequencing project: providing services to taxonomists for standard genome sequencing and annotation.</title>
        <authorList>
            <consortium name="The Broad Institute Genomics Platform"/>
            <consortium name="The Broad Institute Genome Sequencing Center for Infectious Disease"/>
            <person name="Wu L."/>
            <person name="Ma J."/>
        </authorList>
    </citation>
    <scope>NUCLEOTIDE SEQUENCE [LARGE SCALE GENOMIC DNA]</scope>
    <source>
        <strain evidence="4">CCUG 57263</strain>
    </source>
</reference>
<dbReference type="Proteomes" id="UP001597120">
    <property type="component" value="Unassembled WGS sequence"/>
</dbReference>
<evidence type="ECO:0000313" key="4">
    <source>
        <dbReference type="Proteomes" id="UP001597120"/>
    </source>
</evidence>
<keyword evidence="4" id="KW-1185">Reference proteome</keyword>
<dbReference type="EMBL" id="JBHTIU010000078">
    <property type="protein sequence ID" value="MFD0871330.1"/>
    <property type="molecule type" value="Genomic_DNA"/>
</dbReference>
<name>A0ABW3DDQ5_9BACL</name>
<dbReference type="InterPro" id="IPR001387">
    <property type="entry name" value="Cro/C1-type_HTH"/>
</dbReference>
<organism evidence="3 4">
    <name type="scientific">Paenibacillus residui</name>
    <dbReference type="NCBI Taxonomy" id="629724"/>
    <lineage>
        <taxon>Bacteria</taxon>
        <taxon>Bacillati</taxon>
        <taxon>Bacillota</taxon>
        <taxon>Bacilli</taxon>
        <taxon>Bacillales</taxon>
        <taxon>Paenibacillaceae</taxon>
        <taxon>Paenibacillus</taxon>
    </lineage>
</organism>
<dbReference type="SMART" id="SM00530">
    <property type="entry name" value="HTH_XRE"/>
    <property type="match status" value="1"/>
</dbReference>
<sequence length="120" mass="13782">MSVLGNRIKSLRDKAGLSQKRLAESLGISNVQLSRYETGDRKPDPDTIKQIADFFDVSVDYLLGRDTPTQDIPDIDDPELTILFRDLKNASPEIREETRKFLEFLMEKEKDRKPGDRQGK</sequence>
<dbReference type="Pfam" id="PF01381">
    <property type="entry name" value="HTH_3"/>
    <property type="match status" value="1"/>
</dbReference>
<accession>A0ABW3DDQ5</accession>
<feature type="domain" description="HTH cro/C1-type" evidence="2">
    <location>
        <begin position="8"/>
        <end position="62"/>
    </location>
</feature>
<dbReference type="CDD" id="cd00093">
    <property type="entry name" value="HTH_XRE"/>
    <property type="match status" value="1"/>
</dbReference>
<comment type="caution">
    <text evidence="3">The sequence shown here is derived from an EMBL/GenBank/DDBJ whole genome shotgun (WGS) entry which is preliminary data.</text>
</comment>
<dbReference type="SUPFAM" id="SSF47413">
    <property type="entry name" value="lambda repressor-like DNA-binding domains"/>
    <property type="match status" value="1"/>
</dbReference>
<protein>
    <submittedName>
        <fullName evidence="3">Helix-turn-helix domain-containing protein</fullName>
    </submittedName>
</protein>
<gene>
    <name evidence="3" type="ORF">ACFQ03_19500</name>
</gene>
<dbReference type="InterPro" id="IPR010982">
    <property type="entry name" value="Lambda_DNA-bd_dom_sf"/>
</dbReference>
<dbReference type="PROSITE" id="PS50943">
    <property type="entry name" value="HTH_CROC1"/>
    <property type="match status" value="1"/>
</dbReference>
<keyword evidence="1" id="KW-0238">DNA-binding</keyword>